<evidence type="ECO:0000313" key="2">
    <source>
        <dbReference type="Proteomes" id="UP000285023"/>
    </source>
</evidence>
<protein>
    <submittedName>
        <fullName evidence="1">Uncharacterized protein</fullName>
    </submittedName>
</protein>
<evidence type="ECO:0000313" key="1">
    <source>
        <dbReference type="EMBL" id="RIX27060.1"/>
    </source>
</evidence>
<dbReference type="EMBL" id="QXTF01000004">
    <property type="protein sequence ID" value="RIX27060.1"/>
    <property type="molecule type" value="Genomic_DNA"/>
</dbReference>
<sequence length="79" mass="9064">MLSESDALHDLVNALLTISIKVNVPVIGASRRVTTGDDHEVQESAPDPWALELAFRFWLGRRRQRRLIIFAEKRYFSAL</sequence>
<name>A0A418PXX7_9SPHN</name>
<proteinExistence type="predicted"/>
<keyword evidence="2" id="KW-1185">Reference proteome</keyword>
<accession>A0A418PXX7</accession>
<dbReference type="Proteomes" id="UP000285023">
    <property type="component" value="Unassembled WGS sequence"/>
</dbReference>
<reference evidence="1 2" key="1">
    <citation type="submission" date="2018-09" db="EMBL/GenBank/DDBJ databases">
        <title>Sphingomonas sp. DAC4.</title>
        <authorList>
            <person name="Seo T."/>
        </authorList>
    </citation>
    <scope>NUCLEOTIDE SEQUENCE [LARGE SCALE GENOMIC DNA]</scope>
    <source>
        <strain evidence="1 2">DAC4</strain>
    </source>
</reference>
<organism evidence="1 2">
    <name type="scientific">Sphingomonas edaphi</name>
    <dbReference type="NCBI Taxonomy" id="2315689"/>
    <lineage>
        <taxon>Bacteria</taxon>
        <taxon>Pseudomonadati</taxon>
        <taxon>Pseudomonadota</taxon>
        <taxon>Alphaproteobacteria</taxon>
        <taxon>Sphingomonadales</taxon>
        <taxon>Sphingomonadaceae</taxon>
        <taxon>Sphingomonas</taxon>
    </lineage>
</organism>
<comment type="caution">
    <text evidence="1">The sequence shown here is derived from an EMBL/GenBank/DDBJ whole genome shotgun (WGS) entry which is preliminary data.</text>
</comment>
<gene>
    <name evidence="1" type="ORF">D3M59_10920</name>
</gene>
<dbReference type="AlphaFoldDB" id="A0A418PXX7"/>